<dbReference type="HAMAP" id="MF_01393">
    <property type="entry name" value="ATP_synth_a_bact"/>
    <property type="match status" value="1"/>
</dbReference>
<dbReference type="InterPro" id="IPR000568">
    <property type="entry name" value="ATP_synth_F0_asu"/>
</dbReference>
<dbReference type="PROSITE" id="PS00449">
    <property type="entry name" value="ATPASE_A"/>
    <property type="match status" value="1"/>
</dbReference>
<sequence>MSATETAASTGPANAAEYIQGHLQNMTFGQHADGSWGLAHSAQQASDMGFWAFHVDTLGVSIILGLIFLVFFRIAAKRAVTGVPGSLQNFVEILVEFVDGSVKDTFSGKSNLIGPLGLTIFVWVFMMNFMDLIPVDLAAWLGLHIKIVPTTDPNLTLGMSMSVFALIIFYSIKVKGIGGFIGELTLQPFGKWMIPFNFLLEGVGLIAKPISLALRLFGNLYAGELLFILIALLPVYLQWMLGVPWAIFHILVIVLQAFIFMMLTIVYMAMAHEHH</sequence>
<evidence type="ECO:0000256" key="2">
    <source>
        <dbReference type="ARBA" id="ARBA00006810"/>
    </source>
</evidence>
<dbReference type="CDD" id="cd00310">
    <property type="entry name" value="ATP-synt_Fo_a_6"/>
    <property type="match status" value="1"/>
</dbReference>
<keyword evidence="15" id="KW-1185">Reference proteome</keyword>
<dbReference type="InterPro" id="IPR023011">
    <property type="entry name" value="ATP_synth_F0_asu_AS"/>
</dbReference>
<evidence type="ECO:0000256" key="10">
    <source>
        <dbReference type="ARBA" id="ARBA00023136"/>
    </source>
</evidence>
<evidence type="ECO:0000256" key="3">
    <source>
        <dbReference type="ARBA" id="ARBA00022448"/>
    </source>
</evidence>
<evidence type="ECO:0000256" key="11">
    <source>
        <dbReference type="ARBA" id="ARBA00023310"/>
    </source>
</evidence>
<comment type="function">
    <text evidence="12 13">Key component of the proton channel; it plays a direct role in the translocation of protons across the membrane.</text>
</comment>
<dbReference type="NCBIfam" id="NF004477">
    <property type="entry name" value="PRK05815.1-1"/>
    <property type="match status" value="1"/>
</dbReference>
<keyword evidence="8 12" id="KW-1133">Transmembrane helix</keyword>
<evidence type="ECO:0000256" key="13">
    <source>
        <dbReference type="RuleBase" id="RU000483"/>
    </source>
</evidence>
<name>A0A2V1GZ91_9GAMM</name>
<comment type="similarity">
    <text evidence="2 12 13">Belongs to the ATPase A chain family.</text>
</comment>
<keyword evidence="11 12" id="KW-0066">ATP synthesis</keyword>
<reference evidence="14 15" key="1">
    <citation type="submission" date="2018-04" db="EMBL/GenBank/DDBJ databases">
        <title>Thalassorhabdus spongiae gen. nov., sp. nov., isolated from a marine sponge in South-West Iceland.</title>
        <authorList>
            <person name="Knobloch S."/>
            <person name="Daussin A."/>
            <person name="Johannsson R."/>
            <person name="Marteinsson V.T."/>
        </authorList>
    </citation>
    <scope>NUCLEOTIDE SEQUENCE [LARGE SCALE GENOMIC DNA]</scope>
    <source>
        <strain evidence="14 15">Hp12</strain>
    </source>
</reference>
<keyword evidence="5 12" id="KW-0138">CF(0)</keyword>
<comment type="subcellular location">
    <subcellularLocation>
        <location evidence="12 13">Cell membrane</location>
        <topology evidence="12 13">Multi-pass membrane protein</topology>
    </subcellularLocation>
    <subcellularLocation>
        <location evidence="1">Membrane</location>
        <topology evidence="1">Multi-pass membrane protein</topology>
    </subcellularLocation>
</comment>
<keyword evidence="3 12" id="KW-0813">Transport</keyword>
<evidence type="ECO:0000256" key="8">
    <source>
        <dbReference type="ARBA" id="ARBA00022989"/>
    </source>
</evidence>
<evidence type="ECO:0000256" key="7">
    <source>
        <dbReference type="ARBA" id="ARBA00022781"/>
    </source>
</evidence>
<feature type="transmembrane region" description="Helical" evidence="12">
    <location>
        <begin position="155"/>
        <end position="172"/>
    </location>
</feature>
<evidence type="ECO:0000256" key="5">
    <source>
        <dbReference type="ARBA" id="ARBA00022547"/>
    </source>
</evidence>
<dbReference type="GO" id="GO:0005886">
    <property type="term" value="C:plasma membrane"/>
    <property type="evidence" value="ECO:0007669"/>
    <property type="project" value="UniProtKB-SubCell"/>
</dbReference>
<keyword evidence="10 12" id="KW-0472">Membrane</keyword>
<dbReference type="GO" id="GO:0046933">
    <property type="term" value="F:proton-transporting ATP synthase activity, rotational mechanism"/>
    <property type="evidence" value="ECO:0007669"/>
    <property type="project" value="UniProtKB-UniRule"/>
</dbReference>
<dbReference type="Proteomes" id="UP000244906">
    <property type="component" value="Unassembled WGS sequence"/>
</dbReference>
<keyword evidence="9 12" id="KW-0406">Ion transport</keyword>
<dbReference type="PANTHER" id="PTHR42823">
    <property type="entry name" value="ATP SYNTHASE SUBUNIT A, CHLOROPLASTIC"/>
    <property type="match status" value="1"/>
</dbReference>
<gene>
    <name evidence="12" type="primary">atpB</name>
    <name evidence="14" type="ORF">DC094_12515</name>
</gene>
<dbReference type="GO" id="GO:0045259">
    <property type="term" value="C:proton-transporting ATP synthase complex"/>
    <property type="evidence" value="ECO:0007669"/>
    <property type="project" value="UniProtKB-KW"/>
</dbReference>
<proteinExistence type="inferred from homology"/>
<feature type="transmembrane region" description="Helical" evidence="12">
    <location>
        <begin position="221"/>
        <end position="239"/>
    </location>
</feature>
<organism evidence="14 15">
    <name type="scientific">Pelagibaculum spongiae</name>
    <dbReference type="NCBI Taxonomy" id="2080658"/>
    <lineage>
        <taxon>Bacteria</taxon>
        <taxon>Pseudomonadati</taxon>
        <taxon>Pseudomonadota</taxon>
        <taxon>Gammaproteobacteria</taxon>
        <taxon>Oceanospirillales</taxon>
        <taxon>Pelagibaculum</taxon>
    </lineage>
</organism>
<dbReference type="RefSeq" id="WP_116687452.1">
    <property type="nucleotide sequence ID" value="NZ_CAWNYD010000005.1"/>
</dbReference>
<dbReference type="SUPFAM" id="SSF81336">
    <property type="entry name" value="F1F0 ATP synthase subunit A"/>
    <property type="match status" value="1"/>
</dbReference>
<dbReference type="FunFam" id="1.20.120.220:FF:000002">
    <property type="entry name" value="ATP synthase subunit a"/>
    <property type="match status" value="1"/>
</dbReference>
<keyword evidence="7 12" id="KW-0375">Hydrogen ion transport</keyword>
<evidence type="ECO:0000256" key="4">
    <source>
        <dbReference type="ARBA" id="ARBA00022475"/>
    </source>
</evidence>
<dbReference type="EMBL" id="QDDL01000005">
    <property type="protein sequence ID" value="PVZ68123.1"/>
    <property type="molecule type" value="Genomic_DNA"/>
</dbReference>
<accession>A0A2V1GZ91</accession>
<evidence type="ECO:0000256" key="9">
    <source>
        <dbReference type="ARBA" id="ARBA00023065"/>
    </source>
</evidence>
<dbReference type="InterPro" id="IPR045082">
    <property type="entry name" value="ATP_syn_F0_a_bact/chloroplast"/>
</dbReference>
<dbReference type="Gene3D" id="1.20.120.220">
    <property type="entry name" value="ATP synthase, F0 complex, subunit A"/>
    <property type="match status" value="1"/>
</dbReference>
<dbReference type="AlphaFoldDB" id="A0A2V1GZ91"/>
<keyword evidence="4 12" id="KW-1003">Cell membrane</keyword>
<evidence type="ECO:0000256" key="12">
    <source>
        <dbReference type="HAMAP-Rule" id="MF_01393"/>
    </source>
</evidence>
<dbReference type="OrthoDB" id="9789241at2"/>
<keyword evidence="6 12" id="KW-0812">Transmembrane</keyword>
<evidence type="ECO:0000313" key="14">
    <source>
        <dbReference type="EMBL" id="PVZ68123.1"/>
    </source>
</evidence>
<feature type="transmembrane region" description="Helical" evidence="12">
    <location>
        <begin position="50"/>
        <end position="76"/>
    </location>
</feature>
<dbReference type="GO" id="GO:0042777">
    <property type="term" value="P:proton motive force-driven plasma membrane ATP synthesis"/>
    <property type="evidence" value="ECO:0007669"/>
    <property type="project" value="TreeGrafter"/>
</dbReference>
<evidence type="ECO:0000313" key="15">
    <source>
        <dbReference type="Proteomes" id="UP000244906"/>
    </source>
</evidence>
<dbReference type="PANTHER" id="PTHR42823:SF3">
    <property type="entry name" value="ATP SYNTHASE SUBUNIT A, CHLOROPLASTIC"/>
    <property type="match status" value="1"/>
</dbReference>
<comment type="caution">
    <text evidence="14">The sequence shown here is derived from an EMBL/GenBank/DDBJ whole genome shotgun (WGS) entry which is preliminary data.</text>
</comment>
<feature type="transmembrane region" description="Helical" evidence="12">
    <location>
        <begin position="120"/>
        <end position="143"/>
    </location>
</feature>
<feature type="transmembrane region" description="Helical" evidence="12">
    <location>
        <begin position="245"/>
        <end position="270"/>
    </location>
</feature>
<protein>
    <recommendedName>
        <fullName evidence="12 13">ATP synthase subunit a</fullName>
    </recommendedName>
    <alternativeName>
        <fullName evidence="12">ATP synthase F0 sector subunit a</fullName>
    </alternativeName>
    <alternativeName>
        <fullName evidence="12">F-ATPase subunit 6</fullName>
    </alternativeName>
</protein>
<dbReference type="NCBIfam" id="TIGR01131">
    <property type="entry name" value="ATP_synt_6_or_A"/>
    <property type="match status" value="1"/>
</dbReference>
<evidence type="ECO:0000256" key="1">
    <source>
        <dbReference type="ARBA" id="ARBA00004141"/>
    </source>
</evidence>
<dbReference type="Pfam" id="PF00119">
    <property type="entry name" value="ATP-synt_A"/>
    <property type="match status" value="1"/>
</dbReference>
<dbReference type="InterPro" id="IPR035908">
    <property type="entry name" value="F0_ATP_A_sf"/>
</dbReference>
<dbReference type="PRINTS" id="PR00123">
    <property type="entry name" value="ATPASEA"/>
</dbReference>
<evidence type="ECO:0000256" key="6">
    <source>
        <dbReference type="ARBA" id="ARBA00022692"/>
    </source>
</evidence>